<dbReference type="Proteomes" id="UP000757232">
    <property type="component" value="Unassembled WGS sequence"/>
</dbReference>
<organism evidence="2 3">
    <name type="scientific">Sanghuangporus baumii</name>
    <name type="common">Phellinus baumii</name>
    <dbReference type="NCBI Taxonomy" id="108892"/>
    <lineage>
        <taxon>Eukaryota</taxon>
        <taxon>Fungi</taxon>
        <taxon>Dikarya</taxon>
        <taxon>Basidiomycota</taxon>
        <taxon>Agaricomycotina</taxon>
        <taxon>Agaricomycetes</taxon>
        <taxon>Hymenochaetales</taxon>
        <taxon>Hymenochaetaceae</taxon>
        <taxon>Sanghuangporus</taxon>
    </lineage>
</organism>
<accession>A0A9Q5HU85</accession>
<feature type="compositionally biased region" description="Polar residues" evidence="1">
    <location>
        <begin position="124"/>
        <end position="140"/>
    </location>
</feature>
<feature type="region of interest" description="Disordered" evidence="1">
    <location>
        <begin position="519"/>
        <end position="548"/>
    </location>
</feature>
<feature type="compositionally biased region" description="Basic and acidic residues" evidence="1">
    <location>
        <begin position="149"/>
        <end position="177"/>
    </location>
</feature>
<dbReference type="AlphaFoldDB" id="A0A9Q5HU85"/>
<feature type="region of interest" description="Disordered" evidence="1">
    <location>
        <begin position="956"/>
        <end position="1070"/>
    </location>
</feature>
<feature type="region of interest" description="Disordered" evidence="1">
    <location>
        <begin position="1"/>
        <end position="38"/>
    </location>
</feature>
<dbReference type="EMBL" id="LNZH02000204">
    <property type="protein sequence ID" value="OCB86093.1"/>
    <property type="molecule type" value="Genomic_DNA"/>
</dbReference>
<feature type="compositionally biased region" description="Polar residues" evidence="1">
    <location>
        <begin position="746"/>
        <end position="766"/>
    </location>
</feature>
<feature type="region of interest" description="Disordered" evidence="1">
    <location>
        <begin position="387"/>
        <end position="425"/>
    </location>
</feature>
<feature type="compositionally biased region" description="Low complexity" evidence="1">
    <location>
        <begin position="520"/>
        <end position="548"/>
    </location>
</feature>
<feature type="compositionally biased region" description="Basic and acidic residues" evidence="1">
    <location>
        <begin position="109"/>
        <end position="118"/>
    </location>
</feature>
<sequence>MSNTVESSTEPPQISSQNAPSVDALAEGVEKTALENDAQDTQAVVQQECAETRPHIVYTRKQLVFLSQSPLVKLPEGMPEFKVWFGELNEQTLLSLKKDPDSVSSNGAVRERRFRREPEDSDGSTRPQFRSGLSQPSQMGNFKHQPLRSSDRDRDTERDLRSLSDRYDRDKATRGDRMGLGSHSTLLRTRDRDSAPHLPTGLIAKVKELWEEKGTGKAKKTGAVVKNIFDNSRRDRDDRERQRSRARDNSRTRDSPPATRREREEQRKDRDRDRFDEADGDRKKLSSRREKDSSGREKDSKWEHSREPGTDRDGWTIADDKRRGARDRRHDDTRDKEDKREREKEKEPAWMETYVPPVSSSSGILGGKGGDGELDSIQAWKKDMKEREMKAKGLVPETSAPTVSSNESAVEEAKPCQASSVQPEGQLDEIQLFKLMMKKEQERTASGNSNGVLDERHGISDIPLKTADPGVRGSMGVQEGRMTASTDRVASRAGASPVNDISGSIDPLLAAKSTMALKTPSSAPLAPSPSGAGALPSLSENVSSSALSNGPRLLSLKTSETTTFQETVNKDAPGSAASFDPPRTSRLLAFGAQTTKVTAQPSPQSAAAAVQMNRLQQMDPLWPNQRRTSVSPVMPHSASQQATFDKPVLQQQMLTGGQLDMNVAEKLSRRPGPNSLGYNPLYENAPRSANALDSAREITNIDTGRSSIPLSASERTVFMSQPDSLQHLADARRIPTPPTAGYGVTSPISPFDSQMSNTQNTYSSGKGSRMAKHFERQRDQSLISVGRNAPLSGLNPNGMMQNRQEPAPTNNPMAAGEGRNLQDLLTMLNNSAQAQRHQLSQNMGQHQPAQSLHIGPTNASLGRIDHLLDNDEGRFAPDGLVPGLRPAVPPGPRNREMSTGSLYANQLDEQIAFNARLGAQQRSGMDHLITGQIPSQFSGQGMNAGRASLSLQQQAIRGGPSPINNFNPAQGLPQQRLPPGLANLGSRPPHEPAQFLTGGTGNFGGVPSQLPAGLQHGSNPQAFNQFQNPGLGMGGNQPHLRGQPGLGQLGNNLNGLEFRGGPSGPTQNQLLGLGAPNLGQAMRGGPGFHAQQLHGPNQLHPSINVRQQQNIQPQMLQQLLPQQLQAIPPGQHNPNDLMALLMGNAHRE</sequence>
<evidence type="ECO:0000256" key="1">
    <source>
        <dbReference type="SAM" id="MobiDB-lite"/>
    </source>
</evidence>
<keyword evidence="3" id="KW-1185">Reference proteome</keyword>
<protein>
    <submittedName>
        <fullName evidence="2">Uncharacterized protein</fullName>
    </submittedName>
</protein>
<feature type="region of interest" description="Disordered" evidence="1">
    <location>
        <begin position="746"/>
        <end position="768"/>
    </location>
</feature>
<evidence type="ECO:0000313" key="2">
    <source>
        <dbReference type="EMBL" id="OCB86093.1"/>
    </source>
</evidence>
<feature type="compositionally biased region" description="Basic and acidic residues" evidence="1">
    <location>
        <begin position="231"/>
        <end position="349"/>
    </location>
</feature>
<feature type="compositionally biased region" description="Polar residues" evidence="1">
    <location>
        <begin position="1"/>
        <end position="20"/>
    </location>
</feature>
<feature type="region of interest" description="Disordered" evidence="1">
    <location>
        <begin position="875"/>
        <end position="895"/>
    </location>
</feature>
<feature type="compositionally biased region" description="Basic and acidic residues" evidence="1">
    <location>
        <begin position="205"/>
        <end position="215"/>
    </location>
</feature>
<feature type="compositionally biased region" description="Polar residues" evidence="1">
    <location>
        <begin position="399"/>
        <end position="408"/>
    </location>
</feature>
<proteinExistence type="predicted"/>
<dbReference type="OrthoDB" id="2504266at2759"/>
<name>A0A9Q5HU85_SANBA</name>
<gene>
    <name evidence="2" type="ORF">A7U60_g6680</name>
</gene>
<reference evidence="2" key="1">
    <citation type="submission" date="2016-06" db="EMBL/GenBank/DDBJ databases">
        <title>Draft Genome sequence of the fungus Inonotus baumii.</title>
        <authorList>
            <person name="Zhu H."/>
            <person name="Lin W."/>
        </authorList>
    </citation>
    <scope>NUCLEOTIDE SEQUENCE</scope>
    <source>
        <strain evidence="2">821</strain>
    </source>
</reference>
<feature type="region of interest" description="Disordered" evidence="1">
    <location>
        <begin position="461"/>
        <end position="496"/>
    </location>
</feature>
<feature type="region of interest" description="Disordered" evidence="1">
    <location>
        <begin position="98"/>
        <end position="375"/>
    </location>
</feature>
<evidence type="ECO:0000313" key="3">
    <source>
        <dbReference type="Proteomes" id="UP000757232"/>
    </source>
</evidence>
<feature type="compositionally biased region" description="Polar residues" evidence="1">
    <location>
        <begin position="1016"/>
        <end position="1028"/>
    </location>
</feature>
<comment type="caution">
    <text evidence="2">The sequence shown here is derived from an EMBL/GenBank/DDBJ whole genome shotgun (WGS) entry which is preliminary data.</text>
</comment>